<dbReference type="InterPro" id="IPR009029">
    <property type="entry name" value="HMG_CoA_Rdtase_sub-bd_dom_sf"/>
</dbReference>
<dbReference type="InterPro" id="IPR002202">
    <property type="entry name" value="HMG_CoA_Rdtase"/>
</dbReference>
<dbReference type="PROSITE" id="PS01192">
    <property type="entry name" value="HMG_COA_REDUCTASE_3"/>
    <property type="match status" value="1"/>
</dbReference>
<comment type="similarity">
    <text evidence="1">Belongs to the HMG-CoA reductase family.</text>
</comment>
<protein>
    <recommendedName>
        <fullName evidence="4">HMG-CoA reductase</fullName>
    </recommendedName>
</protein>
<proteinExistence type="inferred from homology"/>
<dbReference type="InterPro" id="IPR023076">
    <property type="entry name" value="HMG_CoA_Rdtase_CS"/>
</dbReference>
<dbReference type="PROSITE" id="PS50065">
    <property type="entry name" value="HMG_COA_REDUCTASE_4"/>
    <property type="match status" value="1"/>
</dbReference>
<dbReference type="SUPFAM" id="SSF56542">
    <property type="entry name" value="Substrate-binding domain of HMG-CoA reductase"/>
    <property type="match status" value="1"/>
</dbReference>
<name>A0A0F9SNN2_9ZZZZ</name>
<dbReference type="GO" id="GO:0015936">
    <property type="term" value="P:coenzyme A metabolic process"/>
    <property type="evidence" value="ECO:0007669"/>
    <property type="project" value="InterPro"/>
</dbReference>
<evidence type="ECO:0008006" key="4">
    <source>
        <dbReference type="Google" id="ProtNLM"/>
    </source>
</evidence>
<reference evidence="3" key="1">
    <citation type="journal article" date="2015" name="Nature">
        <title>Complex archaea that bridge the gap between prokaryotes and eukaryotes.</title>
        <authorList>
            <person name="Spang A."/>
            <person name="Saw J.H."/>
            <person name="Jorgensen S.L."/>
            <person name="Zaremba-Niedzwiedzka K."/>
            <person name="Martijn J."/>
            <person name="Lind A.E."/>
            <person name="van Eijk R."/>
            <person name="Schleper C."/>
            <person name="Guy L."/>
            <person name="Ettema T.J."/>
        </authorList>
    </citation>
    <scope>NUCLEOTIDE SEQUENCE</scope>
</reference>
<comment type="caution">
    <text evidence="3">The sequence shown here is derived from an EMBL/GenBank/DDBJ whole genome shotgun (WGS) entry which is preliminary data.</text>
</comment>
<accession>A0A0F9SNN2</accession>
<dbReference type="AlphaFoldDB" id="A0A0F9SNN2"/>
<dbReference type="InterPro" id="IPR023074">
    <property type="entry name" value="HMG_CoA_Rdtase_cat_sf"/>
</dbReference>
<dbReference type="NCBIfam" id="TIGR00532">
    <property type="entry name" value="HMG_CoA_R_NAD"/>
    <property type="match status" value="1"/>
</dbReference>
<dbReference type="EMBL" id="LAZR01002374">
    <property type="protein sequence ID" value="KKN30868.1"/>
    <property type="molecule type" value="Genomic_DNA"/>
</dbReference>
<organism evidence="3">
    <name type="scientific">marine sediment metagenome</name>
    <dbReference type="NCBI Taxonomy" id="412755"/>
    <lineage>
        <taxon>unclassified sequences</taxon>
        <taxon>metagenomes</taxon>
        <taxon>ecological metagenomes</taxon>
    </lineage>
</organism>
<dbReference type="SUPFAM" id="SSF55035">
    <property type="entry name" value="NAD-binding domain of HMG-CoA reductase"/>
    <property type="match status" value="1"/>
</dbReference>
<dbReference type="Gene3D" id="3.90.770.10">
    <property type="entry name" value="3-hydroxy-3-methylglutaryl-coenzyme A Reductase, Chain A, domain 2"/>
    <property type="match status" value="2"/>
</dbReference>
<dbReference type="CDD" id="cd00644">
    <property type="entry name" value="HMG-CoA_reductase_classII"/>
    <property type="match status" value="1"/>
</dbReference>
<dbReference type="Gene3D" id="1.10.8.660">
    <property type="match status" value="1"/>
</dbReference>
<evidence type="ECO:0000256" key="1">
    <source>
        <dbReference type="ARBA" id="ARBA00007661"/>
    </source>
</evidence>
<gene>
    <name evidence="3" type="ORF">LCGC14_0829650</name>
</gene>
<keyword evidence="2" id="KW-0560">Oxidoreductase</keyword>
<dbReference type="Pfam" id="PF00368">
    <property type="entry name" value="HMG-CoA_red"/>
    <property type="match status" value="1"/>
</dbReference>
<dbReference type="InterPro" id="IPR004553">
    <property type="entry name" value="HMG_CoA_Rdtase_bac-typ"/>
</dbReference>
<dbReference type="GO" id="GO:0004420">
    <property type="term" value="F:hydroxymethylglutaryl-CoA reductase (NADPH) activity"/>
    <property type="evidence" value="ECO:0007669"/>
    <property type="project" value="InterPro"/>
</dbReference>
<dbReference type="PANTHER" id="PTHR10572">
    <property type="entry name" value="3-HYDROXY-3-METHYLGLUTARYL-COENZYME A REDUCTASE"/>
    <property type="match status" value="1"/>
</dbReference>
<dbReference type="PANTHER" id="PTHR10572:SF24">
    <property type="entry name" value="3-HYDROXY-3-METHYLGLUTARYL-COENZYME A REDUCTASE"/>
    <property type="match status" value="1"/>
</dbReference>
<dbReference type="InterPro" id="IPR009023">
    <property type="entry name" value="HMG_CoA_Rdtase_NAD(P)-bd_sf"/>
</dbReference>
<evidence type="ECO:0000256" key="2">
    <source>
        <dbReference type="ARBA" id="ARBA00023002"/>
    </source>
</evidence>
<evidence type="ECO:0000313" key="3">
    <source>
        <dbReference type="EMBL" id="KKN30868.1"/>
    </source>
</evidence>
<sequence length="428" mass="46571">MIMKDFHSNISGFYKLSIDERQKLLSNLVNLDPEDLDILKELGYFTPTQIDTLIENVVGSYQLPFGLAFNFKINGKDYIIPMVIEEPSVVAAASNAAKMARKHGGFQSDDVPPIMISQIQITNLKDIKAAKEVLESRKQDLIKIANEQDPLLNKLGGGAQDIEIREIQTNKGKMIILHLLVNVLDAMGANIVNTMAEAISPYIEDISGGKVYLRIVSNLATHRVARSKATFDKEMLGGEEVVEGIMNAYEFALADPYRATTHNKGIMNGVVALTLATGNDTRAIESGAHAYASLSGRYSPLTKFDVDSQGNLIGEIELPLALGIIGGMTKIHPMARLALKILNLKSSSELSQVCAALGLAQNVAALRALAAEGIQKGHMALHSRNIAKVAGVPDDLIEKVSKKMIADKKIRVDYAKEILQKINDGENL</sequence>